<evidence type="ECO:0000313" key="1">
    <source>
        <dbReference type="EMBL" id="CAE7218137.1"/>
    </source>
</evidence>
<sequence length="97" mass="10599">MLIYSSLLLALFACTAVTQDVYGYFYGACDPATADRCNARGQSAFCAAYATIDRKNPVDVCLSLHGYKCTCPSNSRSSVGYRMTTRQGYNCGCYLKT</sequence>
<organism evidence="1 2">
    <name type="scientific">Pyrenophora teres f. teres</name>
    <dbReference type="NCBI Taxonomy" id="97479"/>
    <lineage>
        <taxon>Eukaryota</taxon>
        <taxon>Fungi</taxon>
        <taxon>Dikarya</taxon>
        <taxon>Ascomycota</taxon>
        <taxon>Pezizomycotina</taxon>
        <taxon>Dothideomycetes</taxon>
        <taxon>Pleosporomycetidae</taxon>
        <taxon>Pleosporales</taxon>
        <taxon>Pleosporineae</taxon>
        <taxon>Pleosporaceae</taxon>
        <taxon>Pyrenophora</taxon>
    </lineage>
</organism>
<accession>A0A6S6WHM5</accession>
<dbReference type="AlphaFoldDB" id="A0A6S6WHM5"/>
<dbReference type="EMBL" id="HG992988">
    <property type="protein sequence ID" value="CAE7218137.1"/>
    <property type="molecule type" value="Genomic_DNA"/>
</dbReference>
<gene>
    <name evidence="1" type="ORF">PTTW11_10997</name>
</gene>
<evidence type="ECO:0000313" key="2">
    <source>
        <dbReference type="Proteomes" id="UP000472372"/>
    </source>
</evidence>
<proteinExistence type="predicted"/>
<name>A0A6S6WHM5_9PLEO</name>
<dbReference type="Proteomes" id="UP000472372">
    <property type="component" value="Chromosome 12"/>
</dbReference>
<protein>
    <submittedName>
        <fullName evidence="1">Uncharacterized protein</fullName>
    </submittedName>
</protein>
<reference evidence="1" key="1">
    <citation type="submission" date="2021-02" db="EMBL/GenBank/DDBJ databases">
        <authorList>
            <person name="Syme A R."/>
            <person name="Syme A R."/>
            <person name="Moolhuijzen P."/>
        </authorList>
    </citation>
    <scope>NUCLEOTIDE SEQUENCE</scope>
    <source>
        <strain evidence="1">W1-1</strain>
    </source>
</reference>